<evidence type="ECO:0000313" key="1">
    <source>
        <dbReference type="EMBL" id="PHI13691.1"/>
    </source>
</evidence>
<organism evidence="1 2">
    <name type="scientific">Fusobacterium nucleatum subsp. polymorphum</name>
    <name type="common">Fusobacterium polymorphum</name>
    <dbReference type="NCBI Taxonomy" id="76857"/>
    <lineage>
        <taxon>Bacteria</taxon>
        <taxon>Fusobacteriati</taxon>
        <taxon>Fusobacteriota</taxon>
        <taxon>Fusobacteriia</taxon>
        <taxon>Fusobacteriales</taxon>
        <taxon>Fusobacteriaceae</taxon>
        <taxon>Fusobacterium</taxon>
    </lineage>
</organism>
<protein>
    <submittedName>
        <fullName evidence="1">Uncharacterized protein</fullName>
    </submittedName>
</protein>
<evidence type="ECO:0000313" key="2">
    <source>
        <dbReference type="Proteomes" id="UP000221852"/>
    </source>
</evidence>
<dbReference type="AlphaFoldDB" id="A0A0D6G1P9"/>
<dbReference type="Pfam" id="PF14595">
    <property type="entry name" value="Thioredoxin_9"/>
    <property type="match status" value="1"/>
</dbReference>
<comment type="caution">
    <text evidence="1">The sequence shown here is derived from an EMBL/GenBank/DDBJ whole genome shotgun (WGS) entry which is preliminary data.</text>
</comment>
<reference evidence="1 2" key="1">
    <citation type="submission" date="2017-06" db="EMBL/GenBank/DDBJ databases">
        <title>Draft genome sequence of Fusobacterium nucleatum subsp. polymorphum KCOM 1330 (=ChDC F330).</title>
        <authorList>
            <person name="Kook J.-K."/>
            <person name="Park S.-N."/>
            <person name="Lim Y.K."/>
            <person name="Roh H."/>
        </authorList>
    </citation>
    <scope>NUCLEOTIDE SEQUENCE [LARGE SCALE GENOMIC DNA]</scope>
    <source>
        <strain evidence="2">KCOM 1330 (ChDC F330)</strain>
    </source>
</reference>
<proteinExistence type="predicted"/>
<name>A0A0D6G1P9_FUSNP</name>
<dbReference type="GeneID" id="45634878"/>
<dbReference type="EMBL" id="NIRQ01000001">
    <property type="protein sequence ID" value="PHI13691.1"/>
    <property type="molecule type" value="Genomic_DNA"/>
</dbReference>
<accession>A0A0D6G1P9</accession>
<dbReference type="Proteomes" id="UP000221852">
    <property type="component" value="Unassembled WGS sequence"/>
</dbReference>
<sequence length="165" mass="19006">MRGLEEIYLKGFSYDKYLGIASKEELEKLDELYKNIVISDEFVNKIKSVNKKVSVLASVETWCPFARVFLTTLRKVNEINHIFDLSLITYGRGVSELAGYLKIDEDDFVVPTAVFLDESFSKLRVFNGFPEKYHKDNTLDTIDGTRNYLKGKSVNDILEDILKVF</sequence>
<gene>
    <name evidence="1" type="ORF">CBG59_08370</name>
</gene>
<dbReference type="RefSeq" id="WP_005896565.1">
    <property type="nucleotide sequence ID" value="NZ_CP013328.1"/>
</dbReference>
<dbReference type="Gene3D" id="3.40.30.10">
    <property type="entry name" value="Glutaredoxin"/>
    <property type="match status" value="1"/>
</dbReference>
<dbReference type="KEGG" id="fpol:ERS445057_01094"/>